<organism evidence="1">
    <name type="scientific">marine sediment metagenome</name>
    <dbReference type="NCBI Taxonomy" id="412755"/>
    <lineage>
        <taxon>unclassified sequences</taxon>
        <taxon>metagenomes</taxon>
        <taxon>ecological metagenomes</taxon>
    </lineage>
</organism>
<gene>
    <name evidence="1" type="ORF">LCGC14_0739980</name>
</gene>
<accession>A0A0F9TE32</accession>
<dbReference type="EMBL" id="LAZR01001744">
    <property type="protein sequence ID" value="KKN39758.1"/>
    <property type="molecule type" value="Genomic_DNA"/>
</dbReference>
<protein>
    <submittedName>
        <fullName evidence="1">Uncharacterized protein</fullName>
    </submittedName>
</protein>
<name>A0A0F9TE32_9ZZZZ</name>
<sequence length="62" mass="7466">MALIEVYTDAGLQGLNWRAANETYYDWCKENCKEWWCCDILAHITRWSFKCELDAVGFKLRW</sequence>
<comment type="caution">
    <text evidence="1">The sequence shown here is derived from an EMBL/GenBank/DDBJ whole genome shotgun (WGS) entry which is preliminary data.</text>
</comment>
<feature type="non-terminal residue" evidence="1">
    <location>
        <position position="62"/>
    </location>
</feature>
<reference evidence="1" key="1">
    <citation type="journal article" date="2015" name="Nature">
        <title>Complex archaea that bridge the gap between prokaryotes and eukaryotes.</title>
        <authorList>
            <person name="Spang A."/>
            <person name="Saw J.H."/>
            <person name="Jorgensen S.L."/>
            <person name="Zaremba-Niedzwiedzka K."/>
            <person name="Martijn J."/>
            <person name="Lind A.E."/>
            <person name="van Eijk R."/>
            <person name="Schleper C."/>
            <person name="Guy L."/>
            <person name="Ettema T.J."/>
        </authorList>
    </citation>
    <scope>NUCLEOTIDE SEQUENCE</scope>
</reference>
<evidence type="ECO:0000313" key="1">
    <source>
        <dbReference type="EMBL" id="KKN39758.1"/>
    </source>
</evidence>
<dbReference type="AlphaFoldDB" id="A0A0F9TE32"/>
<proteinExistence type="predicted"/>